<evidence type="ECO:0000256" key="1">
    <source>
        <dbReference type="ARBA" id="ARBA00001932"/>
    </source>
</evidence>
<evidence type="ECO:0000256" key="5">
    <source>
        <dbReference type="RuleBase" id="RU004182"/>
    </source>
</evidence>
<feature type="binding site" evidence="4">
    <location>
        <position position="213"/>
    </location>
    <ligand>
        <name>FAD</name>
        <dbReference type="ChEBI" id="CHEBI:57692"/>
    </ligand>
</feature>
<feature type="domain" description="Photolyase/cryptochrome alpha/beta" evidence="7">
    <location>
        <begin position="5"/>
        <end position="134"/>
    </location>
</feature>
<dbReference type="PRINTS" id="PR00147">
    <property type="entry name" value="DNAPHOTLYASE"/>
</dbReference>
<dbReference type="Pfam" id="PF03441">
    <property type="entry name" value="FAD_binding_7"/>
    <property type="match status" value="1"/>
</dbReference>
<dbReference type="PROSITE" id="PS51645">
    <property type="entry name" value="PHR_CRY_ALPHA_BETA"/>
    <property type="match status" value="1"/>
</dbReference>
<keyword evidence="8" id="KW-0456">Lyase</keyword>
<dbReference type="GO" id="GO:0003677">
    <property type="term" value="F:DNA binding"/>
    <property type="evidence" value="ECO:0007669"/>
    <property type="project" value="TreeGrafter"/>
</dbReference>
<dbReference type="PANTHER" id="PTHR11455">
    <property type="entry name" value="CRYPTOCHROME"/>
    <property type="match status" value="1"/>
</dbReference>
<dbReference type="GO" id="GO:0003904">
    <property type="term" value="F:deoxyribodipyrimidine photo-lyase activity"/>
    <property type="evidence" value="ECO:0007669"/>
    <property type="project" value="TreeGrafter"/>
</dbReference>
<keyword evidence="3 4" id="KW-0274">FAD</keyword>
<comment type="similarity">
    <text evidence="5">Belongs to the DNA photolyase family.</text>
</comment>
<keyword evidence="5" id="KW-0157">Chromophore</keyword>
<dbReference type="InterPro" id="IPR014729">
    <property type="entry name" value="Rossmann-like_a/b/a_fold"/>
</dbReference>
<dbReference type="GO" id="GO:0009416">
    <property type="term" value="P:response to light stimulus"/>
    <property type="evidence" value="ECO:0007669"/>
    <property type="project" value="TreeGrafter"/>
</dbReference>
<dbReference type="SUPFAM" id="SSF48173">
    <property type="entry name" value="Cryptochrome/photolyase FAD-binding domain"/>
    <property type="match status" value="1"/>
</dbReference>
<feature type="region of interest" description="Disordered" evidence="6">
    <location>
        <begin position="489"/>
        <end position="542"/>
    </location>
</feature>
<name>A0A839HQR4_9BURK</name>
<dbReference type="EMBL" id="JACIVI010000001">
    <property type="protein sequence ID" value="MBB1161381.1"/>
    <property type="molecule type" value="Genomic_DNA"/>
</dbReference>
<dbReference type="InterPro" id="IPR036134">
    <property type="entry name" value="Crypto/Photolyase_FAD-like_sf"/>
</dbReference>
<feature type="region of interest" description="Disordered" evidence="6">
    <location>
        <begin position="159"/>
        <end position="178"/>
    </location>
</feature>
<dbReference type="Proteomes" id="UP000586093">
    <property type="component" value="Unassembled WGS sequence"/>
</dbReference>
<sequence length="542" mass="60278">MPAPPVQVLWFKRDLRVHDHAPLVRAAAAGPVLALWADEPARWAQDDASAFHWAFAEDSLRALEAALHSLGSALWRWPGEVEGALEALLARHGRFALWSHEETGNAWTFARDRRVAAWCRAHGVSWTELPSNGVVRRLKSRDQWSRLWMQRMTPPPLDPPASLRAAEPPCPSAAPPTAAALGWAEPPPARQKGGRAAGLALLHSFLQARGRPYRAAMSGPMQGAEACSRLSPHLAWGTLSVREVLHAALARRAHWLAQAPQDETGRAERRDWLDALKSFESRLHWQSHFIQKLESEPAIEWRHVHRGFDGLRPHEDGSPLAPEAQARLEAWAAGRTGYPFVDACMRSLAATGWLNFRMRAMVMSFASQLLWLHWRAPGLHLARCFTDYEPGIHWPQVQMQSGVTGINTVRIYNPVKQSHDQDPQGDFIRRWVPELVRLPDAAIHAPWELPPHALAPYGVVLGPGGTYPAPIVELAAAMAAAREAVHTRKAQPAVRAESQQVYQKHGSRHPGREGRRWPVRGRGAAQPTEAPAALQRGLFDLD</sequence>
<dbReference type="Pfam" id="PF00875">
    <property type="entry name" value="DNA_photolyase"/>
    <property type="match status" value="1"/>
</dbReference>
<organism evidence="8 9">
    <name type="scientific">Aquariibacter albus</name>
    <dbReference type="NCBI Taxonomy" id="2759899"/>
    <lineage>
        <taxon>Bacteria</taxon>
        <taxon>Pseudomonadati</taxon>
        <taxon>Pseudomonadota</taxon>
        <taxon>Betaproteobacteria</taxon>
        <taxon>Burkholderiales</taxon>
        <taxon>Sphaerotilaceae</taxon>
        <taxon>Aquariibacter</taxon>
    </lineage>
</organism>
<dbReference type="GO" id="GO:0071949">
    <property type="term" value="F:FAD binding"/>
    <property type="evidence" value="ECO:0007669"/>
    <property type="project" value="TreeGrafter"/>
</dbReference>
<dbReference type="Gene3D" id="1.25.40.80">
    <property type="match status" value="1"/>
</dbReference>
<accession>A0A839HQR4</accession>
<keyword evidence="2 4" id="KW-0285">Flavoprotein</keyword>
<evidence type="ECO:0000256" key="6">
    <source>
        <dbReference type="SAM" id="MobiDB-lite"/>
    </source>
</evidence>
<evidence type="ECO:0000313" key="9">
    <source>
        <dbReference type="Proteomes" id="UP000586093"/>
    </source>
</evidence>
<comment type="cofactor">
    <cofactor evidence="4">
        <name>FAD</name>
        <dbReference type="ChEBI" id="CHEBI:57692"/>
    </cofactor>
    <text evidence="4">Binds 1 FAD per subunit.</text>
</comment>
<gene>
    <name evidence="8" type="ORF">H4F90_05225</name>
</gene>
<comment type="cofactor">
    <cofactor evidence="1">
        <name>(6R)-5,10-methylene-5,6,7,8-tetrahydrofolate</name>
        <dbReference type="ChEBI" id="CHEBI:15636"/>
    </cofactor>
</comment>
<reference evidence="8 9" key="1">
    <citation type="submission" date="2020-08" db="EMBL/GenBank/DDBJ databases">
        <title>Aquariorum lacteus gen. nov., sp. nov., a new member of the family Comamonadaceae, isolated from freshwater aquarium.</title>
        <authorList>
            <person name="Chun S.-J."/>
        </authorList>
    </citation>
    <scope>NUCLEOTIDE SEQUENCE [LARGE SCALE GENOMIC DNA]</scope>
    <source>
        <strain evidence="8 9">SJAQ100</strain>
    </source>
</reference>
<dbReference type="InterPro" id="IPR005101">
    <property type="entry name" value="Cryptochr/Photolyase_FAD-bd"/>
</dbReference>
<dbReference type="InterPro" id="IPR002081">
    <property type="entry name" value="Cryptochrome/DNA_photolyase_1"/>
</dbReference>
<comment type="caution">
    <text evidence="8">The sequence shown here is derived from an EMBL/GenBank/DDBJ whole genome shotgun (WGS) entry which is preliminary data.</text>
</comment>
<evidence type="ECO:0000256" key="4">
    <source>
        <dbReference type="PIRSR" id="PIRSR602081-1"/>
    </source>
</evidence>
<evidence type="ECO:0000259" key="7">
    <source>
        <dbReference type="PROSITE" id="PS51645"/>
    </source>
</evidence>
<feature type="binding site" evidence="4">
    <location>
        <position position="279"/>
    </location>
    <ligand>
        <name>FAD</name>
        <dbReference type="ChEBI" id="CHEBI:57692"/>
    </ligand>
</feature>
<dbReference type="InterPro" id="IPR036155">
    <property type="entry name" value="Crypto/Photolyase_N_sf"/>
</dbReference>
<dbReference type="InterPro" id="IPR006050">
    <property type="entry name" value="DNA_photolyase_N"/>
</dbReference>
<evidence type="ECO:0000313" key="8">
    <source>
        <dbReference type="EMBL" id="MBB1161381.1"/>
    </source>
</evidence>
<keyword evidence="9" id="KW-1185">Reference proteome</keyword>
<dbReference type="Gene3D" id="1.10.579.10">
    <property type="entry name" value="DNA Cyclobutane Dipyrimidine Photolyase, subunit A, domain 3"/>
    <property type="match status" value="1"/>
</dbReference>
<dbReference type="Gene3D" id="3.40.50.620">
    <property type="entry name" value="HUPs"/>
    <property type="match status" value="1"/>
</dbReference>
<proteinExistence type="inferred from homology"/>
<evidence type="ECO:0000256" key="2">
    <source>
        <dbReference type="ARBA" id="ARBA00022630"/>
    </source>
</evidence>
<dbReference type="SUPFAM" id="SSF52425">
    <property type="entry name" value="Cryptochrome/photolyase, N-terminal domain"/>
    <property type="match status" value="1"/>
</dbReference>
<dbReference type="PANTHER" id="PTHR11455:SF9">
    <property type="entry name" value="CRYPTOCHROME CIRCADIAN CLOCK 5 ISOFORM X1"/>
    <property type="match status" value="1"/>
</dbReference>
<protein>
    <submittedName>
        <fullName evidence="8">Deoxyribodipyrimidine photo-lyase/cryptochrome family protein</fullName>
    </submittedName>
</protein>
<evidence type="ECO:0000256" key="3">
    <source>
        <dbReference type="ARBA" id="ARBA00022827"/>
    </source>
</evidence>
<dbReference type="AlphaFoldDB" id="A0A839HQR4"/>